<dbReference type="InterPro" id="IPR051532">
    <property type="entry name" value="Ester_Hydrolysis_Enzymes"/>
</dbReference>
<dbReference type="Proteomes" id="UP000264217">
    <property type="component" value="Unassembled WGS sequence"/>
</dbReference>
<reference evidence="2 3" key="1">
    <citation type="submission" date="2018-08" db="EMBL/GenBank/DDBJ databases">
        <title>Mucilaginibacter sp. MYSH2.</title>
        <authorList>
            <person name="Seo T."/>
        </authorList>
    </citation>
    <scope>NUCLEOTIDE SEQUENCE [LARGE SCALE GENOMIC DNA]</scope>
    <source>
        <strain evidence="2 3">MYSH2</strain>
    </source>
</reference>
<proteinExistence type="predicted"/>
<evidence type="ECO:0000259" key="1">
    <source>
        <dbReference type="Pfam" id="PF13472"/>
    </source>
</evidence>
<dbReference type="InterPro" id="IPR036514">
    <property type="entry name" value="SGNH_hydro_sf"/>
</dbReference>
<dbReference type="SUPFAM" id="SSF52266">
    <property type="entry name" value="SGNH hydrolase"/>
    <property type="match status" value="1"/>
</dbReference>
<dbReference type="Gene3D" id="3.40.50.1110">
    <property type="entry name" value="SGNH hydrolase"/>
    <property type="match status" value="1"/>
</dbReference>
<accession>A0A372P0Z3</accession>
<evidence type="ECO:0000313" key="3">
    <source>
        <dbReference type="Proteomes" id="UP000264217"/>
    </source>
</evidence>
<dbReference type="OrthoDB" id="9796689at2"/>
<organism evidence="2 3">
    <name type="scientific">Mucilaginibacter conchicola</name>
    <dbReference type="NCBI Taxonomy" id="2303333"/>
    <lineage>
        <taxon>Bacteria</taxon>
        <taxon>Pseudomonadati</taxon>
        <taxon>Bacteroidota</taxon>
        <taxon>Sphingobacteriia</taxon>
        <taxon>Sphingobacteriales</taxon>
        <taxon>Sphingobacteriaceae</taxon>
        <taxon>Mucilaginibacter</taxon>
    </lineage>
</organism>
<dbReference type="PANTHER" id="PTHR30383">
    <property type="entry name" value="THIOESTERASE 1/PROTEASE 1/LYSOPHOSPHOLIPASE L1"/>
    <property type="match status" value="1"/>
</dbReference>
<dbReference type="Pfam" id="PF13472">
    <property type="entry name" value="Lipase_GDSL_2"/>
    <property type="match status" value="1"/>
</dbReference>
<evidence type="ECO:0000313" key="2">
    <source>
        <dbReference type="EMBL" id="RFZ95784.1"/>
    </source>
</evidence>
<sequence length="231" mass="25751">MTAPSKVNIVFIGDSITYGQNSPDFQPSVYALDVLKEKFKNTEFTQANRGVNGHTTKSFMPGEPDFAKVVKDADGFYTDASAQLIFSVMLGTNDSAIKGPYGAPASPEKYTENLKTIADSLLKRYPNSKIVFNYPIYYSPNTYNGAMYLQEGLNRLQTYFPQIDALVKSYSNSQPKHVFLGYTTGFADFKKDYLRLFIPEPGNQGTFYLHPNKDGAKLLGKNWAKALAKVL</sequence>
<name>A0A372P0Z3_9SPHI</name>
<comment type="caution">
    <text evidence="2">The sequence shown here is derived from an EMBL/GenBank/DDBJ whole genome shotgun (WGS) entry which is preliminary data.</text>
</comment>
<dbReference type="InterPro" id="IPR013830">
    <property type="entry name" value="SGNH_hydro"/>
</dbReference>
<dbReference type="GO" id="GO:0016788">
    <property type="term" value="F:hydrolase activity, acting on ester bonds"/>
    <property type="evidence" value="ECO:0007669"/>
    <property type="project" value="UniProtKB-ARBA"/>
</dbReference>
<dbReference type="EMBL" id="QWDC01000001">
    <property type="protein sequence ID" value="RFZ95784.1"/>
    <property type="molecule type" value="Genomic_DNA"/>
</dbReference>
<keyword evidence="3" id="KW-1185">Reference proteome</keyword>
<feature type="domain" description="SGNH hydrolase-type esterase" evidence="1">
    <location>
        <begin position="11"/>
        <end position="217"/>
    </location>
</feature>
<dbReference type="AlphaFoldDB" id="A0A372P0Z3"/>
<gene>
    <name evidence="2" type="ORF">D0C36_02430</name>
</gene>
<protein>
    <submittedName>
        <fullName evidence="2">Lipolytic protein G-D-S-L family</fullName>
    </submittedName>
</protein>